<dbReference type="OrthoDB" id="10263328at2759"/>
<feature type="non-terminal residue" evidence="1">
    <location>
        <position position="100"/>
    </location>
</feature>
<comment type="caution">
    <text evidence="1">The sequence shown here is derived from an EMBL/GenBank/DDBJ whole genome shotgun (WGS) entry which is preliminary data.</text>
</comment>
<feature type="non-terminal residue" evidence="1">
    <location>
        <position position="1"/>
    </location>
</feature>
<evidence type="ECO:0000313" key="1">
    <source>
        <dbReference type="EMBL" id="RIB28257.1"/>
    </source>
</evidence>
<dbReference type="Gene3D" id="1.25.10.10">
    <property type="entry name" value="Leucine-rich Repeat Variant"/>
    <property type="match status" value="1"/>
</dbReference>
<gene>
    <name evidence="1" type="ORF">C2G38_1891060</name>
</gene>
<keyword evidence="2" id="KW-1185">Reference proteome</keyword>
<name>A0A397W3V9_9GLOM</name>
<dbReference type="STRING" id="44941.A0A397W3V9"/>
<sequence length="100" mass="10881">VVLAIATIELPTGQWTDLMKTLLGTSTTDNSQLKIVTLTAIGFVCESIDSDILAAQSGAILTVVVSGARKEEPNQKIRKAVIDALYNSLEFIRENFDREV</sequence>
<accession>A0A397W3V9</accession>
<dbReference type="EMBL" id="QKWP01000071">
    <property type="protein sequence ID" value="RIB28257.1"/>
    <property type="molecule type" value="Genomic_DNA"/>
</dbReference>
<dbReference type="InterPro" id="IPR011989">
    <property type="entry name" value="ARM-like"/>
</dbReference>
<reference evidence="1 2" key="1">
    <citation type="submission" date="2018-06" db="EMBL/GenBank/DDBJ databases">
        <title>Comparative genomics reveals the genomic features of Rhizophagus irregularis, R. cerebriforme, R. diaphanum and Gigaspora rosea, and their symbiotic lifestyle signature.</title>
        <authorList>
            <person name="Morin E."/>
            <person name="San Clemente H."/>
            <person name="Chen E.C.H."/>
            <person name="De La Providencia I."/>
            <person name="Hainaut M."/>
            <person name="Kuo A."/>
            <person name="Kohler A."/>
            <person name="Murat C."/>
            <person name="Tang N."/>
            <person name="Roy S."/>
            <person name="Loubradou J."/>
            <person name="Henrissat B."/>
            <person name="Grigoriev I.V."/>
            <person name="Corradi N."/>
            <person name="Roux C."/>
            <person name="Martin F.M."/>
        </authorList>
    </citation>
    <scope>NUCLEOTIDE SEQUENCE [LARGE SCALE GENOMIC DNA]</scope>
    <source>
        <strain evidence="1 2">DAOM 194757</strain>
    </source>
</reference>
<protein>
    <recommendedName>
        <fullName evidence="3">Armadillo-type protein</fullName>
    </recommendedName>
</protein>
<proteinExistence type="predicted"/>
<dbReference type="InterPro" id="IPR016024">
    <property type="entry name" value="ARM-type_fold"/>
</dbReference>
<dbReference type="SUPFAM" id="SSF48371">
    <property type="entry name" value="ARM repeat"/>
    <property type="match status" value="1"/>
</dbReference>
<organism evidence="1 2">
    <name type="scientific">Gigaspora rosea</name>
    <dbReference type="NCBI Taxonomy" id="44941"/>
    <lineage>
        <taxon>Eukaryota</taxon>
        <taxon>Fungi</taxon>
        <taxon>Fungi incertae sedis</taxon>
        <taxon>Mucoromycota</taxon>
        <taxon>Glomeromycotina</taxon>
        <taxon>Glomeromycetes</taxon>
        <taxon>Diversisporales</taxon>
        <taxon>Gigasporaceae</taxon>
        <taxon>Gigaspora</taxon>
    </lineage>
</organism>
<dbReference type="Proteomes" id="UP000266673">
    <property type="component" value="Unassembled WGS sequence"/>
</dbReference>
<evidence type="ECO:0000313" key="2">
    <source>
        <dbReference type="Proteomes" id="UP000266673"/>
    </source>
</evidence>
<dbReference type="AlphaFoldDB" id="A0A397W3V9"/>
<evidence type="ECO:0008006" key="3">
    <source>
        <dbReference type="Google" id="ProtNLM"/>
    </source>
</evidence>